<organism evidence="1">
    <name type="scientific">uncultured Desulfobacterium sp</name>
    <dbReference type="NCBI Taxonomy" id="201089"/>
    <lineage>
        <taxon>Bacteria</taxon>
        <taxon>Pseudomonadati</taxon>
        <taxon>Thermodesulfobacteriota</taxon>
        <taxon>Desulfobacteria</taxon>
        <taxon>Desulfobacterales</taxon>
        <taxon>Desulfobacteriaceae</taxon>
        <taxon>Desulfobacterium</taxon>
        <taxon>environmental samples</taxon>
    </lineage>
</organism>
<accession>E1YBH6</accession>
<proteinExistence type="predicted"/>
<dbReference type="AlphaFoldDB" id="E1YBH6"/>
<name>E1YBH6_9BACT</name>
<dbReference type="EMBL" id="FR695868">
    <property type="protein sequence ID" value="CBX27920.1"/>
    <property type="molecule type" value="Genomic_DNA"/>
</dbReference>
<reference evidence="1" key="1">
    <citation type="journal article" date="2011" name="Environ. Microbiol.">
        <title>Genomic insights into the metabolic potential of the polycyclic aromatic hydrocarbon degrading sulfate-reducing Deltaproteobacterium N47.</title>
        <authorList>
            <person name="Bergmann F."/>
            <person name="Selesi D."/>
            <person name="Weinmaier T."/>
            <person name="Tischler P."/>
            <person name="Rattei T."/>
            <person name="Meckenstock R.U."/>
        </authorList>
    </citation>
    <scope>NUCLEOTIDE SEQUENCE</scope>
</reference>
<gene>
    <name evidence="1" type="ORF">N47_G32440</name>
</gene>
<protein>
    <submittedName>
        <fullName evidence="1">Uncharacterized protein</fullName>
    </submittedName>
</protein>
<evidence type="ECO:0000313" key="1">
    <source>
        <dbReference type="EMBL" id="CBX27920.1"/>
    </source>
</evidence>
<sequence length="241" mass="27891">MDLSRFNRMDFLPALKVLFKDLQVPINYLADEPTSARSILKDTWKDNAAFNLMKDVYFLGMVDDAAFAGNKSIDTSKIKSDYDGVLIFGVTLSERENNRLPSRSQLAEIARAFNREYFYTPVIVVFKYGMYLAFANTERLKYKQEWREGEKAGKVSLLRDIDLINPHAGHERIVNDLKIPDSGKNKVDSFAKLYAYWQDVFSVNILNKKFYQEISYWYFWAIKEVAFPDSPVSLVSKVSPK</sequence>